<name>A0A1D9MCY9_9RHOB</name>
<organism evidence="2 3">
    <name type="scientific">Rhodobacter xanthinilyticus</name>
    <dbReference type="NCBI Taxonomy" id="1850250"/>
    <lineage>
        <taxon>Bacteria</taxon>
        <taxon>Pseudomonadati</taxon>
        <taxon>Pseudomonadota</taxon>
        <taxon>Alphaproteobacteria</taxon>
        <taxon>Rhodobacterales</taxon>
        <taxon>Rhodobacter group</taxon>
        <taxon>Rhodobacter</taxon>
    </lineage>
</organism>
<dbReference type="Pfam" id="PF06823">
    <property type="entry name" value="DUF1236"/>
    <property type="match status" value="1"/>
</dbReference>
<dbReference type="AlphaFoldDB" id="A0A1D9MCY9"/>
<keyword evidence="1" id="KW-0732">Signal</keyword>
<protein>
    <recommendedName>
        <fullName evidence="4">SH3b domain-containing protein</fullName>
    </recommendedName>
</protein>
<dbReference type="Pfam" id="PF06347">
    <property type="entry name" value="SH3_4"/>
    <property type="match status" value="1"/>
</dbReference>
<sequence length="224" mass="22982">MTLRNTLLPLTLAGVMIAGSASAFEAVTTEPSNLRAGPSAETAVLTGLNAQTALEVNGCLDTRDWCEVKTGGQMGWLRGTEIAVKSGDAIIPLSDGPKDLTVKTVTYVDKAEHEEHEGATAAGMTAGAAVAATAVGGPAAMIAGAIIGGSLGAAASVPDEQVVTYVEAHPVDPIYLEGEVTAGAILPETVTLVPVPDTTYAYLNVNDRPVLVEPETRQILYVVN</sequence>
<proteinExistence type="predicted"/>
<dbReference type="Proteomes" id="UP000176562">
    <property type="component" value="Chromosome"/>
</dbReference>
<keyword evidence="3" id="KW-1185">Reference proteome</keyword>
<dbReference type="InterPro" id="IPR010466">
    <property type="entry name" value="DUF1058"/>
</dbReference>
<accession>A0A1D9MCY9</accession>
<dbReference type="RefSeq" id="WP_071166370.1">
    <property type="nucleotide sequence ID" value="NZ_CP017781.1"/>
</dbReference>
<dbReference type="InterPro" id="IPR009642">
    <property type="entry name" value="DUF1236"/>
</dbReference>
<evidence type="ECO:0008006" key="4">
    <source>
        <dbReference type="Google" id="ProtNLM"/>
    </source>
</evidence>
<feature type="signal peptide" evidence="1">
    <location>
        <begin position="1"/>
        <end position="23"/>
    </location>
</feature>
<evidence type="ECO:0000256" key="1">
    <source>
        <dbReference type="SAM" id="SignalP"/>
    </source>
</evidence>
<evidence type="ECO:0000313" key="2">
    <source>
        <dbReference type="EMBL" id="AOZ69727.1"/>
    </source>
</evidence>
<dbReference type="STRING" id="1850250.LPB142_10690"/>
<dbReference type="EMBL" id="CP017781">
    <property type="protein sequence ID" value="AOZ69727.1"/>
    <property type="molecule type" value="Genomic_DNA"/>
</dbReference>
<dbReference type="Gene3D" id="2.30.30.40">
    <property type="entry name" value="SH3 Domains"/>
    <property type="match status" value="1"/>
</dbReference>
<evidence type="ECO:0000313" key="3">
    <source>
        <dbReference type="Proteomes" id="UP000176562"/>
    </source>
</evidence>
<feature type="chain" id="PRO_5009443525" description="SH3b domain-containing protein" evidence="1">
    <location>
        <begin position="24"/>
        <end position="224"/>
    </location>
</feature>
<gene>
    <name evidence="2" type="ORF">LPB142_10690</name>
</gene>
<dbReference type="KEGG" id="rhp:LPB142_10690"/>
<reference evidence="2 3" key="1">
    <citation type="submission" date="2016-10" db="EMBL/GenBank/DDBJ databases">
        <title>Rhodobacter sp. LPB0142, isolated from sea water.</title>
        <authorList>
            <person name="Kim E."/>
            <person name="Yi H."/>
        </authorList>
    </citation>
    <scope>NUCLEOTIDE SEQUENCE [LARGE SCALE GENOMIC DNA]</scope>
    <source>
        <strain evidence="2 3">LPB0142</strain>
    </source>
</reference>